<gene>
    <name evidence="2" type="ORF">HMPREF9336_03299</name>
</gene>
<accession>E5XUX7</accession>
<protein>
    <recommendedName>
        <fullName evidence="1">GP-PDE domain-containing protein</fullName>
    </recommendedName>
</protein>
<keyword evidence="3" id="KW-1185">Reference proteome</keyword>
<dbReference type="PANTHER" id="PTHR46211:SF13">
    <property type="entry name" value="GLYCEROPHOSPHODIESTER PHOSPHODIESTERASE 1-RELATED"/>
    <property type="match status" value="1"/>
</dbReference>
<dbReference type="InterPro" id="IPR017946">
    <property type="entry name" value="PLC-like_Pdiesterase_TIM-brl"/>
</dbReference>
<organism evidence="2 3">
    <name type="scientific">Segniliparus rugosus (strain ATCC BAA-974 / DSM 45345 / CCUG 50838 / CIP 108380 / JCM 13579 / CDC 945)</name>
    <dbReference type="NCBI Taxonomy" id="679197"/>
    <lineage>
        <taxon>Bacteria</taxon>
        <taxon>Bacillati</taxon>
        <taxon>Actinomycetota</taxon>
        <taxon>Actinomycetes</taxon>
        <taxon>Mycobacteriales</taxon>
        <taxon>Segniliparaceae</taxon>
        <taxon>Segniliparus</taxon>
    </lineage>
</organism>
<dbReference type="RefSeq" id="WP_007472198.1">
    <property type="nucleotide sequence ID" value="NZ_KI391953.1"/>
</dbReference>
<evidence type="ECO:0000259" key="1">
    <source>
        <dbReference type="PROSITE" id="PS51704"/>
    </source>
</evidence>
<dbReference type="PANTHER" id="PTHR46211">
    <property type="entry name" value="GLYCEROPHOSPHORYL DIESTER PHOSPHODIESTERASE"/>
    <property type="match status" value="1"/>
</dbReference>
<dbReference type="AlphaFoldDB" id="E5XUX7"/>
<name>E5XUX7_SEGRC</name>
<dbReference type="EMBL" id="ACZI02000001">
    <property type="protein sequence ID" value="EFV11813.1"/>
    <property type="molecule type" value="Genomic_DNA"/>
</dbReference>
<reference evidence="2 3" key="1">
    <citation type="journal article" date="2011" name="Stand. Genomic Sci.">
        <title>High quality draft genome sequence of Segniliparus rugosus CDC 945(T)= (ATCC BAA-974(T)).</title>
        <authorList>
            <person name="Earl A.M."/>
            <person name="Desjardins C.A."/>
            <person name="Fitzgerald M.G."/>
            <person name="Arachchi H.M."/>
            <person name="Zeng Q."/>
            <person name="Mehta T."/>
            <person name="Griggs A."/>
            <person name="Birren B.W."/>
            <person name="Toney N.C."/>
            <person name="Carr J."/>
            <person name="Posey J."/>
            <person name="Butler W.R."/>
        </authorList>
    </citation>
    <scope>NUCLEOTIDE SEQUENCE [LARGE SCALE GENOMIC DNA]</scope>
    <source>
        <strain evidence="3">ATCC BAA-974 / DSM 45345 / CCUG 50838 / CIP 108380 / JCM 13579 / CDC 945</strain>
    </source>
</reference>
<evidence type="ECO:0000313" key="2">
    <source>
        <dbReference type="EMBL" id="EFV11813.1"/>
    </source>
</evidence>
<dbReference type="Gene3D" id="3.20.20.190">
    <property type="entry name" value="Phosphatidylinositol (PI) phosphodiesterase"/>
    <property type="match status" value="1"/>
</dbReference>
<dbReference type="eggNOG" id="COG0584">
    <property type="taxonomic scope" value="Bacteria"/>
</dbReference>
<dbReference type="SUPFAM" id="SSF51695">
    <property type="entry name" value="PLC-like phosphodiesterases"/>
    <property type="match status" value="1"/>
</dbReference>
<sequence>MSPAPEVVAHRGASAERPEHTLAAYELALEQGADGLECDVRLTADGTLVCVHDRTTARTSSGGLVVSTSTFSQLDQLDYGSWHESGEPAKLLTLDTLLGLACSYASRPVTLFIETKHPVRQSGGLERALVRALARFGLLHCSDPARPPVVVMSFSALAMRRMSRSAPGVPRVYLAESTRQLLGFGADLAASDILGPSVRLLRAAPELVQKAAERGKPVYCWTVDEAADAQFCDELGVRWIATNWPQRAKALLAAR</sequence>
<proteinExistence type="predicted"/>
<comment type="caution">
    <text evidence="2">The sequence shown here is derived from an EMBL/GenBank/DDBJ whole genome shotgun (WGS) entry which is preliminary data.</text>
</comment>
<dbReference type="Proteomes" id="UP000004816">
    <property type="component" value="Unassembled WGS sequence"/>
</dbReference>
<dbReference type="InterPro" id="IPR030395">
    <property type="entry name" value="GP_PDE_dom"/>
</dbReference>
<dbReference type="HOGENOM" id="CLU_030006_3_0_11"/>
<dbReference type="Pfam" id="PF03009">
    <property type="entry name" value="GDPD"/>
    <property type="match status" value="1"/>
</dbReference>
<evidence type="ECO:0000313" key="3">
    <source>
        <dbReference type="Proteomes" id="UP000004816"/>
    </source>
</evidence>
<dbReference type="PROSITE" id="PS51704">
    <property type="entry name" value="GP_PDE"/>
    <property type="match status" value="1"/>
</dbReference>
<dbReference type="GO" id="GO:0008081">
    <property type="term" value="F:phosphoric diester hydrolase activity"/>
    <property type="evidence" value="ECO:0007669"/>
    <property type="project" value="InterPro"/>
</dbReference>
<dbReference type="GO" id="GO:0006629">
    <property type="term" value="P:lipid metabolic process"/>
    <property type="evidence" value="ECO:0007669"/>
    <property type="project" value="InterPro"/>
</dbReference>
<feature type="domain" description="GP-PDE" evidence="1">
    <location>
        <begin position="5"/>
        <end position="252"/>
    </location>
</feature>
<dbReference type="STRING" id="679197.HMPREF9336_03299"/>